<evidence type="ECO:0000313" key="6">
    <source>
        <dbReference type="Proteomes" id="UP000287857"/>
    </source>
</evidence>
<dbReference type="OrthoDB" id="9810708at2"/>
<dbReference type="SMART" id="SM00419">
    <property type="entry name" value="HTH_CRP"/>
    <property type="match status" value="1"/>
</dbReference>
<dbReference type="AlphaFoldDB" id="A0A430A109"/>
<dbReference type="Gene3D" id="2.60.120.10">
    <property type="entry name" value="Jelly Rolls"/>
    <property type="match status" value="1"/>
</dbReference>
<feature type="domain" description="HTH crp-type" evidence="4">
    <location>
        <begin position="140"/>
        <end position="214"/>
    </location>
</feature>
<dbReference type="SUPFAM" id="SSF51206">
    <property type="entry name" value="cAMP-binding domain-like"/>
    <property type="match status" value="1"/>
</dbReference>
<reference evidence="5 6" key="1">
    <citation type="submission" date="2017-05" db="EMBL/GenBank/DDBJ databases">
        <title>Vagococcus spp. assemblies.</title>
        <authorList>
            <person name="Gulvik C.A."/>
        </authorList>
    </citation>
    <scope>NUCLEOTIDE SEQUENCE [LARGE SCALE GENOMIC DNA]</scope>
    <source>
        <strain evidence="5 6">SS1995</strain>
    </source>
</reference>
<evidence type="ECO:0000259" key="4">
    <source>
        <dbReference type="PROSITE" id="PS51063"/>
    </source>
</evidence>
<keyword evidence="6" id="KW-1185">Reference proteome</keyword>
<keyword evidence="2" id="KW-0238">DNA-binding</keyword>
<gene>
    <name evidence="5" type="ORF">CBF37_01995</name>
</gene>
<accession>A0A430A109</accession>
<dbReference type="InterPro" id="IPR014710">
    <property type="entry name" value="RmlC-like_jellyroll"/>
</dbReference>
<dbReference type="PROSITE" id="PS51063">
    <property type="entry name" value="HTH_CRP_2"/>
    <property type="match status" value="1"/>
</dbReference>
<name>A0A430A109_9ENTE</name>
<dbReference type="InterPro" id="IPR012318">
    <property type="entry name" value="HTH_CRP"/>
</dbReference>
<dbReference type="InterPro" id="IPR036390">
    <property type="entry name" value="WH_DNA-bd_sf"/>
</dbReference>
<evidence type="ECO:0000256" key="3">
    <source>
        <dbReference type="ARBA" id="ARBA00023163"/>
    </source>
</evidence>
<organism evidence="5 6">
    <name type="scientific">Vagococcus vulneris</name>
    <dbReference type="NCBI Taxonomy" id="1977869"/>
    <lineage>
        <taxon>Bacteria</taxon>
        <taxon>Bacillati</taxon>
        <taxon>Bacillota</taxon>
        <taxon>Bacilli</taxon>
        <taxon>Lactobacillales</taxon>
        <taxon>Enterococcaceae</taxon>
        <taxon>Vagococcus</taxon>
    </lineage>
</organism>
<dbReference type="GO" id="GO:0003677">
    <property type="term" value="F:DNA binding"/>
    <property type="evidence" value="ECO:0007669"/>
    <property type="project" value="UniProtKB-KW"/>
</dbReference>
<dbReference type="Proteomes" id="UP000287857">
    <property type="component" value="Unassembled WGS sequence"/>
</dbReference>
<dbReference type="InterPro" id="IPR036388">
    <property type="entry name" value="WH-like_DNA-bd_sf"/>
</dbReference>
<dbReference type="InterPro" id="IPR018490">
    <property type="entry name" value="cNMP-bd_dom_sf"/>
</dbReference>
<sequence>MNEKILDEYFNNYALVNCREVIETVKNDYIAFEKYQTSFVYVAKSGILKMSTILSDGNEFNIKLVGAGNIVTLLEDEVSPVVDMPFTIKTLSREAEIILLDRVSFWEDIKKDSILNEYIRSYYRKNLHYQIRKTCALASNGKYGAVCSQLFELQLLFGKDTDKGRMIDLSISNEELAKFCGMSTASSFNRILRKLKDQGIIQTIDNRIVINDADLLKPFFT</sequence>
<dbReference type="EMBL" id="NGJS01000002">
    <property type="protein sequence ID" value="RSU00095.1"/>
    <property type="molecule type" value="Genomic_DNA"/>
</dbReference>
<proteinExistence type="predicted"/>
<keyword evidence="1" id="KW-0805">Transcription regulation</keyword>
<dbReference type="RefSeq" id="WP_125983047.1">
    <property type="nucleotide sequence ID" value="NZ_NGJS01000002.1"/>
</dbReference>
<keyword evidence="3" id="KW-0804">Transcription</keyword>
<dbReference type="InterPro" id="IPR018335">
    <property type="entry name" value="Tscrpt_reg_HTH_Crp-type_CS"/>
</dbReference>
<comment type="caution">
    <text evidence="5">The sequence shown here is derived from an EMBL/GenBank/DDBJ whole genome shotgun (WGS) entry which is preliminary data.</text>
</comment>
<dbReference type="GO" id="GO:0003700">
    <property type="term" value="F:DNA-binding transcription factor activity"/>
    <property type="evidence" value="ECO:0007669"/>
    <property type="project" value="InterPro"/>
</dbReference>
<dbReference type="SUPFAM" id="SSF46785">
    <property type="entry name" value="Winged helix' DNA-binding domain"/>
    <property type="match status" value="1"/>
</dbReference>
<dbReference type="Pfam" id="PF13545">
    <property type="entry name" value="HTH_Crp_2"/>
    <property type="match status" value="1"/>
</dbReference>
<protein>
    <recommendedName>
        <fullName evidence="4">HTH crp-type domain-containing protein</fullName>
    </recommendedName>
</protein>
<evidence type="ECO:0000256" key="2">
    <source>
        <dbReference type="ARBA" id="ARBA00023125"/>
    </source>
</evidence>
<dbReference type="PROSITE" id="PS00042">
    <property type="entry name" value="HTH_CRP_1"/>
    <property type="match status" value="1"/>
</dbReference>
<dbReference type="Gene3D" id="1.10.10.10">
    <property type="entry name" value="Winged helix-like DNA-binding domain superfamily/Winged helix DNA-binding domain"/>
    <property type="match status" value="1"/>
</dbReference>
<evidence type="ECO:0000313" key="5">
    <source>
        <dbReference type="EMBL" id="RSU00095.1"/>
    </source>
</evidence>
<evidence type="ECO:0000256" key="1">
    <source>
        <dbReference type="ARBA" id="ARBA00023015"/>
    </source>
</evidence>